<evidence type="ECO:0000313" key="1">
    <source>
        <dbReference type="EMBL" id="GGA37704.1"/>
    </source>
</evidence>
<comment type="caution">
    <text evidence="1">The sequence shown here is derived from an EMBL/GenBank/DDBJ whole genome shotgun (WGS) entry which is preliminary data.</text>
</comment>
<accession>A0ABQ1G6H5</accession>
<proteinExistence type="predicted"/>
<keyword evidence="2" id="KW-1185">Reference proteome</keyword>
<sequence length="49" mass="5193">MEQAAPVVVIAVLLILALGFGPGVVARLKGLERAQKTPSHRIDLGRSED</sequence>
<protein>
    <submittedName>
        <fullName evidence="1">Uncharacterized protein</fullName>
    </submittedName>
</protein>
<evidence type="ECO:0000313" key="2">
    <source>
        <dbReference type="Proteomes" id="UP000618591"/>
    </source>
</evidence>
<dbReference type="RefSeq" id="WP_188445250.1">
    <property type="nucleotide sequence ID" value="NZ_BMDW01000002.1"/>
</dbReference>
<gene>
    <name evidence="1" type="ORF">GCM10011395_05010</name>
</gene>
<reference evidence="2" key="1">
    <citation type="journal article" date="2019" name="Int. J. Syst. Evol. Microbiol.">
        <title>The Global Catalogue of Microorganisms (GCM) 10K type strain sequencing project: providing services to taxonomists for standard genome sequencing and annotation.</title>
        <authorList>
            <consortium name="The Broad Institute Genomics Platform"/>
            <consortium name="The Broad Institute Genome Sequencing Center for Infectious Disease"/>
            <person name="Wu L."/>
            <person name="Ma J."/>
        </authorList>
    </citation>
    <scope>NUCLEOTIDE SEQUENCE [LARGE SCALE GENOMIC DNA]</scope>
    <source>
        <strain evidence="2">CGMCC 1.10106</strain>
    </source>
</reference>
<dbReference type="Proteomes" id="UP000618591">
    <property type="component" value="Unassembled WGS sequence"/>
</dbReference>
<dbReference type="EMBL" id="BMDW01000002">
    <property type="protein sequence ID" value="GGA37704.1"/>
    <property type="molecule type" value="Genomic_DNA"/>
</dbReference>
<name>A0ABQ1G6H5_9SPHN</name>
<organism evidence="1 2">
    <name type="scientific">Sphingomonas psychrolutea</name>
    <dbReference type="NCBI Taxonomy" id="1259676"/>
    <lineage>
        <taxon>Bacteria</taxon>
        <taxon>Pseudomonadati</taxon>
        <taxon>Pseudomonadota</taxon>
        <taxon>Alphaproteobacteria</taxon>
        <taxon>Sphingomonadales</taxon>
        <taxon>Sphingomonadaceae</taxon>
        <taxon>Sphingomonas</taxon>
    </lineage>
</organism>